<reference evidence="1 2" key="1">
    <citation type="submission" date="2015-12" db="EMBL/GenBank/DDBJ databases">
        <authorList>
            <person name="Shamseldin A."/>
            <person name="Moawad H."/>
            <person name="Abd El-Rahim W.M."/>
            <person name="Sadowsky M.J."/>
        </authorList>
    </citation>
    <scope>NUCLEOTIDE SEQUENCE [LARGE SCALE GENOMIC DNA]</scope>
    <source>
        <strain evidence="1 2">JC234</strain>
    </source>
</reference>
<evidence type="ECO:0000313" key="2">
    <source>
        <dbReference type="Proteomes" id="UP000094795"/>
    </source>
</evidence>
<keyword evidence="2" id="KW-1185">Reference proteome</keyword>
<dbReference type="EMBL" id="LQZT01000001">
    <property type="protein sequence ID" value="OCW59552.1"/>
    <property type="molecule type" value="Genomic_DNA"/>
</dbReference>
<accession>A0A1C1Z1B1</accession>
<gene>
    <name evidence="1" type="ORF">AWJ14_11110</name>
</gene>
<organism evidence="1 2">
    <name type="scientific">Hoeflea olei</name>
    <dbReference type="NCBI Taxonomy" id="1480615"/>
    <lineage>
        <taxon>Bacteria</taxon>
        <taxon>Pseudomonadati</taxon>
        <taxon>Pseudomonadota</taxon>
        <taxon>Alphaproteobacteria</taxon>
        <taxon>Hyphomicrobiales</taxon>
        <taxon>Rhizobiaceae</taxon>
        <taxon>Hoeflea</taxon>
    </lineage>
</organism>
<dbReference type="STRING" id="1480615.AWJ14_11110"/>
<name>A0A1C1Z1B1_9HYPH</name>
<dbReference type="Proteomes" id="UP000094795">
    <property type="component" value="Unassembled WGS sequence"/>
</dbReference>
<comment type="caution">
    <text evidence="1">The sequence shown here is derived from an EMBL/GenBank/DDBJ whole genome shotgun (WGS) entry which is preliminary data.</text>
</comment>
<protein>
    <submittedName>
        <fullName evidence="1">Uncharacterized protein</fullName>
    </submittedName>
</protein>
<sequence length="212" mass="23677">MCVLPDGPVTVVPHRLADRDPLLVASRKLWPEAAAILGWRWETLAGERPVNPFWGSPTDPELDACTRSLLRFGRVSFLSGQAEPFRAAGHRLLEVGSRPDLVGRMRKLLLRERLWLVSSEHEAAMREAYAAYGRWDFGQQPMLVMDRASTADLLEAEFLLGLLAHDRQRLEARPCGAIAWVAPLVDGVGILIASLRREHETCFARNFMAANG</sequence>
<evidence type="ECO:0000313" key="1">
    <source>
        <dbReference type="EMBL" id="OCW59552.1"/>
    </source>
</evidence>
<proteinExistence type="predicted"/>
<dbReference type="AlphaFoldDB" id="A0A1C1Z1B1"/>